<dbReference type="AlphaFoldDB" id="L9XYH8"/>
<evidence type="ECO:0000313" key="1">
    <source>
        <dbReference type="EMBL" id="ELY66481.1"/>
    </source>
</evidence>
<protein>
    <submittedName>
        <fullName evidence="1">Uncharacterized protein</fullName>
    </submittedName>
</protein>
<accession>L9XYH8</accession>
<dbReference type="EMBL" id="AOIA01000017">
    <property type="protein sequence ID" value="ELY66481.1"/>
    <property type="molecule type" value="Genomic_DNA"/>
</dbReference>
<organism evidence="1 2">
    <name type="scientific">Natronococcus jeotgali DSM 18795</name>
    <dbReference type="NCBI Taxonomy" id="1227498"/>
    <lineage>
        <taxon>Archaea</taxon>
        <taxon>Methanobacteriati</taxon>
        <taxon>Methanobacteriota</taxon>
        <taxon>Stenosarchaea group</taxon>
        <taxon>Halobacteria</taxon>
        <taxon>Halobacteriales</taxon>
        <taxon>Natrialbaceae</taxon>
        <taxon>Natronococcus</taxon>
    </lineage>
</organism>
<proteinExistence type="predicted"/>
<gene>
    <name evidence="1" type="ORF">C492_01114</name>
</gene>
<reference evidence="1 2" key="1">
    <citation type="journal article" date="2014" name="PLoS Genet.">
        <title>Phylogenetically driven sequencing of extremely halophilic archaea reveals strategies for static and dynamic osmo-response.</title>
        <authorList>
            <person name="Becker E.A."/>
            <person name="Seitzer P.M."/>
            <person name="Tritt A."/>
            <person name="Larsen D."/>
            <person name="Krusor M."/>
            <person name="Yao A.I."/>
            <person name="Wu D."/>
            <person name="Madern D."/>
            <person name="Eisen J.A."/>
            <person name="Darling A.E."/>
            <person name="Facciotti M.T."/>
        </authorList>
    </citation>
    <scope>NUCLEOTIDE SEQUENCE [LARGE SCALE GENOMIC DNA]</scope>
    <source>
        <strain evidence="1 2">DSM 18795</strain>
    </source>
</reference>
<sequence>MYRHATVAALRLGVGREGSTALVGVQHRDRDAGTELPGRRASTSTFATAASDSIVGSRRRCGSRVSGQDSIAFVRSVLIVRGDASGTIAVRK</sequence>
<name>L9XYH8_9EURY</name>
<evidence type="ECO:0000313" key="2">
    <source>
        <dbReference type="Proteomes" id="UP000011531"/>
    </source>
</evidence>
<dbReference type="Proteomes" id="UP000011531">
    <property type="component" value="Unassembled WGS sequence"/>
</dbReference>
<keyword evidence="2" id="KW-1185">Reference proteome</keyword>
<dbReference type="STRING" id="1227498.C492_01114"/>
<comment type="caution">
    <text evidence="1">The sequence shown here is derived from an EMBL/GenBank/DDBJ whole genome shotgun (WGS) entry which is preliminary data.</text>
</comment>